<proteinExistence type="predicted"/>
<evidence type="ECO:0000313" key="1">
    <source>
        <dbReference type="EMBL" id="XAG66254.1"/>
    </source>
</evidence>
<dbReference type="EMBL" id="CP095362">
    <property type="protein sequence ID" value="XAG66254.1"/>
    <property type="molecule type" value="Genomic_DNA"/>
</dbReference>
<dbReference type="AlphaFoldDB" id="A0AAU6TYA4"/>
<gene>
    <name evidence="1" type="ORF">MRM81_04145</name>
</gene>
<name>A0AAU6TYA4_UNCXX</name>
<reference evidence="1" key="1">
    <citation type="submission" date="2022-03" db="EMBL/GenBank/DDBJ databases">
        <title>Sea Food Isolates.</title>
        <authorList>
            <person name="Li c."/>
        </authorList>
    </citation>
    <scope>NUCLEOTIDE SEQUENCE</scope>
    <source>
        <strain evidence="1">19GA11TI05</strain>
    </source>
</reference>
<organism evidence="1">
    <name type="scientific">bacterium 19GA11TI05</name>
    <dbReference type="NCBI Taxonomy" id="2920688"/>
    <lineage>
        <taxon>Bacteria</taxon>
    </lineage>
</organism>
<sequence>MASKYRKTINFKSKELFDKIESISKAMGYSESNFLEGIIQDWYIKNRKKEPQTLIYPVYLDRKTKEINISRKHMIIGTVREINFHKDELSLYRNNKNTRNAFIYDKLKHIISMTLTDLYDADGVDFYTVIITSAKIHIKHNIANNDPYKLSMKIDINTLPIPILYKNKVIPNEIKNLDIRKIKYSKYKNELIRRYKNKKRRYIIAQTEIKEGAYFIEEGVLSDSDIESIAAQQERFNLVMNSQVIEVTFESKYIKSLFL</sequence>
<accession>A0AAU6TYA4</accession>
<protein>
    <submittedName>
        <fullName evidence="1">Uncharacterized protein</fullName>
    </submittedName>
</protein>